<dbReference type="InterPro" id="IPR007952">
    <property type="entry name" value="Poxvirus_A2.5L"/>
</dbReference>
<dbReference type="RefSeq" id="YP_004821456.1">
    <property type="nucleotide sequence ID" value="NC_015960.1"/>
</dbReference>
<protein>
    <submittedName>
        <fullName evidence="1">S-S bond formation pathway</fullName>
    </submittedName>
</protein>
<dbReference type="OrthoDB" id="22105at10239"/>
<dbReference type="KEGG" id="vg:11107241"/>
<gene>
    <name evidence="1" type="ORF">YKV103c</name>
</gene>
<dbReference type="EMBL" id="HQ849551">
    <property type="protein sequence ID" value="AEN03692.1"/>
    <property type="molecule type" value="Genomic_DNA"/>
</dbReference>
<dbReference type="Pfam" id="PF05288">
    <property type="entry name" value="Pox_A3L"/>
    <property type="match status" value="1"/>
</dbReference>
<reference evidence="1 2" key="1">
    <citation type="journal article" date="2011" name="J. Virol.">
        <title>The genome of yoka poxvirus.</title>
        <authorList>
            <person name="Zhao G."/>
            <person name="Droit L."/>
            <person name="Tesh R.B."/>
            <person name="Popov V.L."/>
            <person name="Little N.S."/>
            <person name="Upton C."/>
            <person name="Virgin H.W."/>
            <person name="Wang D."/>
        </authorList>
    </citation>
    <scope>NUCLEOTIDE SEQUENCE [LARGE SCALE GENOMIC DNA]</scope>
    <source>
        <strain evidence="1">DakArB 4268</strain>
    </source>
</reference>
<proteinExistence type="predicted"/>
<dbReference type="GeneID" id="11107241"/>
<organism evidence="1 2">
    <name type="scientific">Yokapox virus</name>
    <dbReference type="NCBI Taxonomy" id="1076255"/>
    <lineage>
        <taxon>Viruses</taxon>
        <taxon>Varidnaviria</taxon>
        <taxon>Bamfordvirae</taxon>
        <taxon>Nucleocytoviricota</taxon>
        <taxon>Pokkesviricetes</taxon>
        <taxon>Chitovirales</taxon>
        <taxon>Poxviridae</taxon>
        <taxon>Chordopoxvirinae</taxon>
        <taxon>Centapoxvirus</taxon>
        <taxon>Centapoxvirus yokapox</taxon>
    </lineage>
</organism>
<dbReference type="Proteomes" id="UP000164653">
    <property type="component" value="Segment"/>
</dbReference>
<sequence length="76" mass="8935">MNWYQKYNITLTPPKRCSSSCNENLMTLLAADGNNIKMILYSQPEKLKILREFLTTSRNKTFLYKILDDEVCRVLT</sequence>
<name>G3EHZ5_9POXV</name>
<keyword evidence="2" id="KW-1185">Reference proteome</keyword>
<accession>G3EHZ5</accession>
<evidence type="ECO:0000313" key="1">
    <source>
        <dbReference type="EMBL" id="AEN03692.1"/>
    </source>
</evidence>
<evidence type="ECO:0000313" key="2">
    <source>
        <dbReference type="Proteomes" id="UP000164653"/>
    </source>
</evidence>